<evidence type="ECO:0000256" key="4">
    <source>
        <dbReference type="ARBA" id="ARBA00022840"/>
    </source>
</evidence>
<keyword evidence="4" id="KW-0067">ATP-binding</keyword>
<reference evidence="6" key="1">
    <citation type="submission" date="2018-05" db="EMBL/GenBank/DDBJ databases">
        <authorList>
            <person name="Lanie J.A."/>
            <person name="Ng W.-L."/>
            <person name="Kazmierczak K.M."/>
            <person name="Andrzejewski T.M."/>
            <person name="Davidsen T.M."/>
            <person name="Wayne K.J."/>
            <person name="Tettelin H."/>
            <person name="Glass J.I."/>
            <person name="Rusch D."/>
            <person name="Podicherti R."/>
            <person name="Tsui H.-C.T."/>
            <person name="Winkler M.E."/>
        </authorList>
    </citation>
    <scope>NUCLEOTIDE SEQUENCE</scope>
</reference>
<evidence type="ECO:0000256" key="2">
    <source>
        <dbReference type="ARBA" id="ARBA00022448"/>
    </source>
</evidence>
<dbReference type="Gene3D" id="3.40.50.300">
    <property type="entry name" value="P-loop containing nucleotide triphosphate hydrolases"/>
    <property type="match status" value="1"/>
</dbReference>
<dbReference type="CDD" id="cd03230">
    <property type="entry name" value="ABC_DR_subfamily_A"/>
    <property type="match status" value="1"/>
</dbReference>
<dbReference type="GO" id="GO:0016887">
    <property type="term" value="F:ATP hydrolysis activity"/>
    <property type="evidence" value="ECO:0007669"/>
    <property type="project" value="InterPro"/>
</dbReference>
<protein>
    <recommendedName>
        <fullName evidence="5">ABC transporter domain-containing protein</fullName>
    </recommendedName>
</protein>
<dbReference type="SMART" id="SM00382">
    <property type="entry name" value="AAA"/>
    <property type="match status" value="1"/>
</dbReference>
<gene>
    <name evidence="6" type="ORF">METZ01_LOCUS208787</name>
</gene>
<dbReference type="PROSITE" id="PS50893">
    <property type="entry name" value="ABC_TRANSPORTER_2"/>
    <property type="match status" value="1"/>
</dbReference>
<feature type="non-terminal residue" evidence="6">
    <location>
        <position position="1"/>
    </location>
</feature>
<dbReference type="EMBL" id="UINC01047095">
    <property type="protein sequence ID" value="SVB55933.1"/>
    <property type="molecule type" value="Genomic_DNA"/>
</dbReference>
<keyword evidence="2" id="KW-0813">Transport</keyword>
<keyword evidence="3" id="KW-0547">Nucleotide-binding</keyword>
<dbReference type="GO" id="GO:0005524">
    <property type="term" value="F:ATP binding"/>
    <property type="evidence" value="ECO:0007669"/>
    <property type="project" value="UniProtKB-KW"/>
</dbReference>
<evidence type="ECO:0000259" key="5">
    <source>
        <dbReference type="PROSITE" id="PS50893"/>
    </source>
</evidence>
<dbReference type="InterPro" id="IPR027417">
    <property type="entry name" value="P-loop_NTPase"/>
</dbReference>
<evidence type="ECO:0000313" key="6">
    <source>
        <dbReference type="EMBL" id="SVB55933.1"/>
    </source>
</evidence>
<name>A0A382F138_9ZZZZ</name>
<evidence type="ECO:0000256" key="3">
    <source>
        <dbReference type="ARBA" id="ARBA00022741"/>
    </source>
</evidence>
<evidence type="ECO:0000256" key="1">
    <source>
        <dbReference type="ARBA" id="ARBA00005417"/>
    </source>
</evidence>
<dbReference type="PROSITE" id="PS00211">
    <property type="entry name" value="ABC_TRANSPORTER_1"/>
    <property type="match status" value="1"/>
</dbReference>
<accession>A0A382F138</accession>
<dbReference type="InterPro" id="IPR003593">
    <property type="entry name" value="AAA+_ATPase"/>
</dbReference>
<sequence length="306" mass="34185">VVVKTKNLSKWYGQVISLNDLTLQVHTGVTGLLGPNGAGKSTLLRLLVGQLKPSAGLVRVLDQPVWNNPNLKRRIGYCPDIGKLYDSMSGFEFVKFLALLSGYSDGEAHQRTQNVIELVGMSDQQGKPIATYSKGMRQRIKFAQALVHDPELIFLDEPLNGMDPIGRLKTIQLIRKLGEEGRSIIVSSHVLHEVEAMTESILLIHQGQIRAEGSISDIRNLIDEHPHQVYIHCDRPRDLGAICLGLDHVVSVKFDQTEKNGVIVETIRPDDFYTCLPKIIIAKKISIEQMFSPNDNLDTVFKYLVQ</sequence>
<organism evidence="6">
    <name type="scientific">marine metagenome</name>
    <dbReference type="NCBI Taxonomy" id="408172"/>
    <lineage>
        <taxon>unclassified sequences</taxon>
        <taxon>metagenomes</taxon>
        <taxon>ecological metagenomes</taxon>
    </lineage>
</organism>
<dbReference type="PANTHER" id="PTHR43335">
    <property type="entry name" value="ABC TRANSPORTER, ATP-BINDING PROTEIN"/>
    <property type="match status" value="1"/>
</dbReference>
<comment type="similarity">
    <text evidence="1">Belongs to the ABC transporter superfamily.</text>
</comment>
<dbReference type="InterPro" id="IPR003439">
    <property type="entry name" value="ABC_transporter-like_ATP-bd"/>
</dbReference>
<dbReference type="PANTHER" id="PTHR43335:SF11">
    <property type="entry name" value="ABC TRANSPORTER RELATED"/>
    <property type="match status" value="1"/>
</dbReference>
<dbReference type="SUPFAM" id="SSF52540">
    <property type="entry name" value="P-loop containing nucleoside triphosphate hydrolases"/>
    <property type="match status" value="1"/>
</dbReference>
<proteinExistence type="inferred from homology"/>
<feature type="domain" description="ABC transporter" evidence="5">
    <location>
        <begin position="3"/>
        <end position="231"/>
    </location>
</feature>
<dbReference type="Pfam" id="PF00005">
    <property type="entry name" value="ABC_tran"/>
    <property type="match status" value="1"/>
</dbReference>
<dbReference type="InterPro" id="IPR017871">
    <property type="entry name" value="ABC_transporter-like_CS"/>
</dbReference>
<dbReference type="AlphaFoldDB" id="A0A382F138"/>